<dbReference type="AlphaFoldDB" id="A0A074J1Y9"/>
<reference evidence="1 2" key="1">
    <citation type="journal article" date="2015" name="Antonie Van Leeuwenhoek">
        <title>Thioclava indica sp. nov., isolated from surface seawater of the Indian Ocean.</title>
        <authorList>
            <person name="Liu Y."/>
            <person name="Lai Q."/>
            <person name="Du J."/>
            <person name="Xu H."/>
            <person name="Jiang L."/>
            <person name="Shao Z."/>
        </authorList>
    </citation>
    <scope>NUCLEOTIDE SEQUENCE [LARGE SCALE GENOMIC DNA]</scope>
    <source>
        <strain evidence="1 2">DT23-4</strain>
    </source>
</reference>
<dbReference type="Proteomes" id="UP000027471">
    <property type="component" value="Unassembled WGS sequence"/>
</dbReference>
<dbReference type="EMBL" id="AUNB01000095">
    <property type="protein sequence ID" value="KEO51426.1"/>
    <property type="molecule type" value="Genomic_DNA"/>
</dbReference>
<dbReference type="OrthoDB" id="8420594at2"/>
<dbReference type="Pfam" id="PF10932">
    <property type="entry name" value="DUF2783"/>
    <property type="match status" value="1"/>
</dbReference>
<accession>A0A074J1Y9</accession>
<evidence type="ECO:0008006" key="3">
    <source>
        <dbReference type="Google" id="ProtNLM"/>
    </source>
</evidence>
<organism evidence="1 2">
    <name type="scientific">Thioclava indica</name>
    <dbReference type="NCBI Taxonomy" id="1353528"/>
    <lineage>
        <taxon>Bacteria</taxon>
        <taxon>Pseudomonadati</taxon>
        <taxon>Pseudomonadota</taxon>
        <taxon>Alphaproteobacteria</taxon>
        <taxon>Rhodobacterales</taxon>
        <taxon>Paracoccaceae</taxon>
        <taxon>Thioclava</taxon>
    </lineage>
</organism>
<comment type="caution">
    <text evidence="1">The sequence shown here is derived from an EMBL/GenBank/DDBJ whole genome shotgun (WGS) entry which is preliminary data.</text>
</comment>
<keyword evidence="2" id="KW-1185">Reference proteome</keyword>
<gene>
    <name evidence="1" type="ORF">DT23_09065</name>
</gene>
<dbReference type="eggNOG" id="ENOG503011K">
    <property type="taxonomic scope" value="Bacteria"/>
</dbReference>
<sequence length="79" mass="8417">MSLITHLNMQDHDGIYERLIAAHQGLDGAQSAALNARLILILMNHIGDAQVLDAAFELAGRAGQEGDEPLTARPISANT</sequence>
<proteinExistence type="predicted"/>
<dbReference type="InterPro" id="IPR021233">
    <property type="entry name" value="DUF2783"/>
</dbReference>
<evidence type="ECO:0000313" key="2">
    <source>
        <dbReference type="Proteomes" id="UP000027471"/>
    </source>
</evidence>
<protein>
    <recommendedName>
        <fullName evidence="3">DNA topoisomerase IV subunit B</fullName>
    </recommendedName>
</protein>
<dbReference type="STRING" id="1353528.DT23_09065"/>
<dbReference type="RefSeq" id="WP_051697426.1">
    <property type="nucleotide sequence ID" value="NZ_AUNB01000095.1"/>
</dbReference>
<evidence type="ECO:0000313" key="1">
    <source>
        <dbReference type="EMBL" id="KEO51426.1"/>
    </source>
</evidence>
<name>A0A074J1Y9_9RHOB</name>